<comment type="caution">
    <text evidence="2">The sequence shown here is derived from an EMBL/GenBank/DDBJ whole genome shotgun (WGS) entry which is preliminary data.</text>
</comment>
<organism evidence="2 3">
    <name type="scientific">Synaphobranchus kaupii</name>
    <name type="common">Kaup's arrowtooth eel</name>
    <dbReference type="NCBI Taxonomy" id="118154"/>
    <lineage>
        <taxon>Eukaryota</taxon>
        <taxon>Metazoa</taxon>
        <taxon>Chordata</taxon>
        <taxon>Craniata</taxon>
        <taxon>Vertebrata</taxon>
        <taxon>Euteleostomi</taxon>
        <taxon>Actinopterygii</taxon>
        <taxon>Neopterygii</taxon>
        <taxon>Teleostei</taxon>
        <taxon>Anguilliformes</taxon>
        <taxon>Synaphobranchidae</taxon>
        <taxon>Synaphobranchus</taxon>
    </lineage>
</organism>
<feature type="compositionally biased region" description="Low complexity" evidence="1">
    <location>
        <begin position="7"/>
        <end position="18"/>
    </location>
</feature>
<feature type="compositionally biased region" description="Polar residues" evidence="1">
    <location>
        <begin position="36"/>
        <end position="45"/>
    </location>
</feature>
<feature type="region of interest" description="Disordered" evidence="1">
    <location>
        <begin position="1"/>
        <end position="48"/>
    </location>
</feature>
<dbReference type="AlphaFoldDB" id="A0A9Q1G6Z6"/>
<proteinExistence type="predicted"/>
<keyword evidence="3" id="KW-1185">Reference proteome</keyword>
<name>A0A9Q1G6Z6_SYNKA</name>
<dbReference type="Proteomes" id="UP001152622">
    <property type="component" value="Chromosome 2"/>
</dbReference>
<dbReference type="EMBL" id="JAINUF010000002">
    <property type="protein sequence ID" value="KAJ8376654.1"/>
    <property type="molecule type" value="Genomic_DNA"/>
</dbReference>
<reference evidence="2" key="1">
    <citation type="journal article" date="2023" name="Science">
        <title>Genome structures resolve the early diversification of teleost fishes.</title>
        <authorList>
            <person name="Parey E."/>
            <person name="Louis A."/>
            <person name="Montfort J."/>
            <person name="Bouchez O."/>
            <person name="Roques C."/>
            <person name="Iampietro C."/>
            <person name="Lluch J."/>
            <person name="Castinel A."/>
            <person name="Donnadieu C."/>
            <person name="Desvignes T."/>
            <person name="Floi Bucao C."/>
            <person name="Jouanno E."/>
            <person name="Wen M."/>
            <person name="Mejri S."/>
            <person name="Dirks R."/>
            <person name="Jansen H."/>
            <person name="Henkel C."/>
            <person name="Chen W.J."/>
            <person name="Zahm M."/>
            <person name="Cabau C."/>
            <person name="Klopp C."/>
            <person name="Thompson A.W."/>
            <person name="Robinson-Rechavi M."/>
            <person name="Braasch I."/>
            <person name="Lecointre G."/>
            <person name="Bobe J."/>
            <person name="Postlethwait J.H."/>
            <person name="Berthelot C."/>
            <person name="Roest Crollius H."/>
            <person name="Guiguen Y."/>
        </authorList>
    </citation>
    <scope>NUCLEOTIDE SEQUENCE</scope>
    <source>
        <strain evidence="2">WJC10195</strain>
    </source>
</reference>
<evidence type="ECO:0000256" key="1">
    <source>
        <dbReference type="SAM" id="MobiDB-lite"/>
    </source>
</evidence>
<protein>
    <submittedName>
        <fullName evidence="2">Uncharacterized protein</fullName>
    </submittedName>
</protein>
<sequence length="105" mass="11355">MCPETFQQGYQQAGIHQQPSLEGRHSLPPRPLGVEPSTTSSSGTVSLWHGAATPPLELGLQLGLRLPVLPPVPHLRCLKAVGICGIVHPLDYISADNSHFDPYRD</sequence>
<gene>
    <name evidence="2" type="ORF">SKAU_G00072340</name>
</gene>
<accession>A0A9Q1G6Z6</accession>
<evidence type="ECO:0000313" key="2">
    <source>
        <dbReference type="EMBL" id="KAJ8376654.1"/>
    </source>
</evidence>
<evidence type="ECO:0000313" key="3">
    <source>
        <dbReference type="Proteomes" id="UP001152622"/>
    </source>
</evidence>